<reference evidence="6 7" key="1">
    <citation type="submission" date="2017-09" db="EMBL/GenBank/DDBJ databases">
        <title>The Catabolism of 3,6-Dichlorosalicylic acid is Initiated by the Cytochrome P450 Monooxygenase DsmABC in Rhizorhabdus dicambivorans Ndbn-20.</title>
        <authorList>
            <person name="Na L."/>
        </authorList>
    </citation>
    <scope>NUCLEOTIDE SEQUENCE [LARGE SCALE GENOMIC DNA]</scope>
    <source>
        <strain evidence="6 7">Ndbn-20m</strain>
    </source>
</reference>
<dbReference type="Proteomes" id="UP000218934">
    <property type="component" value="Unassembled WGS sequence"/>
</dbReference>
<keyword evidence="2" id="KW-0328">Glycosyltransferase</keyword>
<dbReference type="RefSeq" id="WP_066959685.1">
    <property type="nucleotide sequence ID" value="NZ_CP023449.1"/>
</dbReference>
<dbReference type="Pfam" id="PF00534">
    <property type="entry name" value="Glycos_transf_1"/>
    <property type="match status" value="1"/>
</dbReference>
<protein>
    <submittedName>
        <fullName evidence="6">Glycosyl transferase family 1</fullName>
    </submittedName>
</protein>
<dbReference type="CDD" id="cd03801">
    <property type="entry name" value="GT4_PimA-like"/>
    <property type="match status" value="1"/>
</dbReference>
<evidence type="ECO:0000256" key="3">
    <source>
        <dbReference type="ARBA" id="ARBA00022679"/>
    </source>
</evidence>
<name>A0A2A4FVB4_9SPHN</name>
<comment type="caution">
    <text evidence="6">The sequence shown here is derived from an EMBL/GenBank/DDBJ whole genome shotgun (WGS) entry which is preliminary data.</text>
</comment>
<dbReference type="InterPro" id="IPR028098">
    <property type="entry name" value="Glyco_trans_4-like_N"/>
</dbReference>
<dbReference type="GO" id="GO:0016757">
    <property type="term" value="F:glycosyltransferase activity"/>
    <property type="evidence" value="ECO:0007669"/>
    <property type="project" value="UniProtKB-KW"/>
</dbReference>
<gene>
    <name evidence="6" type="ORF">COO09_07690</name>
</gene>
<dbReference type="KEGG" id="rdi:CMV14_03555"/>
<evidence type="ECO:0000259" key="5">
    <source>
        <dbReference type="Pfam" id="PF13579"/>
    </source>
</evidence>
<evidence type="ECO:0000259" key="4">
    <source>
        <dbReference type="Pfam" id="PF00534"/>
    </source>
</evidence>
<proteinExistence type="inferred from homology"/>
<organism evidence="6 7">
    <name type="scientific">Rhizorhabdus dicambivorans</name>
    <dbReference type="NCBI Taxonomy" id="1850238"/>
    <lineage>
        <taxon>Bacteria</taxon>
        <taxon>Pseudomonadati</taxon>
        <taxon>Pseudomonadota</taxon>
        <taxon>Alphaproteobacteria</taxon>
        <taxon>Sphingomonadales</taxon>
        <taxon>Sphingomonadaceae</taxon>
        <taxon>Rhizorhabdus</taxon>
    </lineage>
</organism>
<dbReference type="EMBL" id="NWUF01000006">
    <property type="protein sequence ID" value="PCE42716.1"/>
    <property type="molecule type" value="Genomic_DNA"/>
</dbReference>
<dbReference type="Gene3D" id="3.40.50.2000">
    <property type="entry name" value="Glycogen Phosphorylase B"/>
    <property type="match status" value="2"/>
</dbReference>
<dbReference type="PANTHER" id="PTHR12526:SF640">
    <property type="entry name" value="COLANIC ACID BIOSYNTHESIS GLYCOSYLTRANSFERASE WCAL-RELATED"/>
    <property type="match status" value="1"/>
</dbReference>
<sequence>MFHDPSRFDRSGAAAPRGRIWLVSRAFGPDTGSGAAYARAMATAYAELGWSLSLFVRSSAGRRRIEQDTHRLRDVGSRHGLALQIRLLCALFAAWFRGPLPAAIHACTWRAAIPALPFAVPLIVTIHGREIARPQGSAFRLMRFVLDRCTRIVAVSETARALLIERLPHLAGRCVVARGGTSPMRAADRGAILSRGTGPARIITIGRLLPRKNIASALFAVRTALHAGHALSYRIAGDGPDRARLQELIDDLGLSEHVMLLGQVDDAELQRLQAEADIFLHPQIALEQGADVEGFGVGVADAMANGLLCIVGREGGPAELVRDGETGFVVDGRSREAISRALDAALRHPALRTAMGLRARQWTSGNLSWRRHGQLCLDELQTLPAPVAAPSSVRIAA</sequence>
<evidence type="ECO:0000313" key="6">
    <source>
        <dbReference type="EMBL" id="PCE42716.1"/>
    </source>
</evidence>
<dbReference type="OrthoDB" id="9781738at2"/>
<evidence type="ECO:0000313" key="7">
    <source>
        <dbReference type="Proteomes" id="UP000218934"/>
    </source>
</evidence>
<comment type="similarity">
    <text evidence="1">Belongs to the glycosyltransferase group 1 family. Glycosyltransferase 4 subfamily.</text>
</comment>
<dbReference type="SUPFAM" id="SSF53756">
    <property type="entry name" value="UDP-Glycosyltransferase/glycogen phosphorylase"/>
    <property type="match status" value="1"/>
</dbReference>
<evidence type="ECO:0000256" key="1">
    <source>
        <dbReference type="ARBA" id="ARBA00009481"/>
    </source>
</evidence>
<dbReference type="InterPro" id="IPR001296">
    <property type="entry name" value="Glyco_trans_1"/>
</dbReference>
<dbReference type="AlphaFoldDB" id="A0A2A4FVB4"/>
<feature type="domain" description="Glycosyltransferase subfamily 4-like N-terminal" evidence="5">
    <location>
        <begin position="35"/>
        <end position="167"/>
    </location>
</feature>
<keyword evidence="3 6" id="KW-0808">Transferase</keyword>
<dbReference type="PANTHER" id="PTHR12526">
    <property type="entry name" value="GLYCOSYLTRANSFERASE"/>
    <property type="match status" value="1"/>
</dbReference>
<keyword evidence="7" id="KW-1185">Reference proteome</keyword>
<evidence type="ECO:0000256" key="2">
    <source>
        <dbReference type="ARBA" id="ARBA00022676"/>
    </source>
</evidence>
<feature type="domain" description="Glycosyl transferase family 1" evidence="4">
    <location>
        <begin position="197"/>
        <end position="362"/>
    </location>
</feature>
<dbReference type="Pfam" id="PF13579">
    <property type="entry name" value="Glyco_trans_4_4"/>
    <property type="match status" value="1"/>
</dbReference>
<accession>A0A2A4FVB4</accession>